<comment type="catalytic activity">
    <reaction evidence="9">
        <text>L-seryl-[protein] + UDP-N-acetyl-alpha-D-glucosamine = 3-O-(N-acetyl-beta-D-glucosaminyl)-L-seryl-[protein] + UDP + H(+)</text>
        <dbReference type="Rhea" id="RHEA:48904"/>
        <dbReference type="Rhea" id="RHEA-COMP:9863"/>
        <dbReference type="Rhea" id="RHEA-COMP:12251"/>
        <dbReference type="ChEBI" id="CHEBI:15378"/>
        <dbReference type="ChEBI" id="CHEBI:29999"/>
        <dbReference type="ChEBI" id="CHEBI:57705"/>
        <dbReference type="ChEBI" id="CHEBI:58223"/>
        <dbReference type="ChEBI" id="CHEBI:90838"/>
        <dbReference type="EC" id="2.4.1.255"/>
    </reaction>
</comment>
<keyword evidence="6" id="KW-0325">Glycoprotein</keyword>
<dbReference type="Proteomes" id="UP000635477">
    <property type="component" value="Unassembled WGS sequence"/>
</dbReference>
<keyword evidence="12" id="KW-0812">Transmembrane</keyword>
<feature type="domain" description="Glycosyltransferase 61 catalytic" evidence="13">
    <location>
        <begin position="333"/>
        <end position="438"/>
    </location>
</feature>
<evidence type="ECO:0000256" key="4">
    <source>
        <dbReference type="ARBA" id="ARBA00022729"/>
    </source>
</evidence>
<evidence type="ECO:0000313" key="15">
    <source>
        <dbReference type="Proteomes" id="UP000635477"/>
    </source>
</evidence>
<evidence type="ECO:0000256" key="5">
    <source>
        <dbReference type="ARBA" id="ARBA00022824"/>
    </source>
</evidence>
<keyword evidence="5" id="KW-0256">Endoplasmic reticulum</keyword>
<feature type="compositionally biased region" description="Polar residues" evidence="11">
    <location>
        <begin position="86"/>
        <end position="96"/>
    </location>
</feature>
<keyword evidence="12" id="KW-1133">Transmembrane helix</keyword>
<evidence type="ECO:0000256" key="1">
    <source>
        <dbReference type="ARBA" id="ARBA00011970"/>
    </source>
</evidence>
<dbReference type="GO" id="GO:0097363">
    <property type="term" value="F:protein O-acetylglucosaminyltransferase activity"/>
    <property type="evidence" value="ECO:0007669"/>
    <property type="project" value="UniProtKB-EC"/>
</dbReference>
<reference evidence="14" key="2">
    <citation type="submission" date="2020-05" db="EMBL/GenBank/DDBJ databases">
        <authorList>
            <person name="Kim H.-S."/>
            <person name="Proctor R.H."/>
            <person name="Brown D.W."/>
        </authorList>
    </citation>
    <scope>NUCLEOTIDE SEQUENCE</scope>
    <source>
        <strain evidence="14">NRRL 22465</strain>
    </source>
</reference>
<feature type="transmembrane region" description="Helical" evidence="12">
    <location>
        <begin position="12"/>
        <end position="31"/>
    </location>
</feature>
<dbReference type="PANTHER" id="PTHR20961">
    <property type="entry name" value="GLYCOSYLTRANSFERASE"/>
    <property type="match status" value="1"/>
</dbReference>
<evidence type="ECO:0000256" key="11">
    <source>
        <dbReference type="SAM" id="MobiDB-lite"/>
    </source>
</evidence>
<dbReference type="Pfam" id="PF04577">
    <property type="entry name" value="Glyco_transf_61"/>
    <property type="match status" value="1"/>
</dbReference>
<accession>A0A8H4UDE8</accession>
<sequence>MVLVHARRYRIAVAVVVFVLLIFVFSSYQGAAIRDKTSWPQWPAHESQSPQPPGAGTPEAGKPGDVTPGDVTPGDATPGATAPGDVSSQAPVSTPTLPLDYQKEDRNSDWCEDRYGMTYLEKARDSAVSYCTPESTSDLNCFWSATADGRTDAMCYGSGAVYDAEHKKFKMDCQIRDLTAQEVEKGVHRVPNELTRYWYDTGPGNVMQRFVTTHGGDGKTKTKRTTILLKREGAGNVWHCLMEIMSLTYTMDVLQITMDPETGEPFVTAKDGESAQVVILDDQPDGPYFDLWRLFAKMPIRRLDELKADEPPTNFVLPFAGGSNTLWQGDWKPHDCRDSPLVKTFARRVLAHFDVPRQDHTDEVIVTFVKRTGTRSLHNETELLEAARAVIPNAKINEVDFAAMTFKEQLETVQKTDLLAGVHGAGLTHTMFLPRGSATLEILPDDFFHKGFRNLAQVLGNGYFSTHGKVPGGSSSDWQNSPVEIDESKFIEALRDAVRSLRNSGSRSEDAV</sequence>
<feature type="region of interest" description="Disordered" evidence="11">
    <location>
        <begin position="40"/>
        <end position="103"/>
    </location>
</feature>
<dbReference type="InterPro" id="IPR007657">
    <property type="entry name" value="Glycosyltransferase_61"/>
</dbReference>
<evidence type="ECO:0000256" key="10">
    <source>
        <dbReference type="ARBA" id="ARBA00049432"/>
    </source>
</evidence>
<keyword evidence="15" id="KW-1185">Reference proteome</keyword>
<comment type="caution">
    <text evidence="14">The sequence shown here is derived from an EMBL/GenBank/DDBJ whole genome shotgun (WGS) entry which is preliminary data.</text>
</comment>
<organism evidence="14 15">
    <name type="scientific">Fusarium zealandicum</name>
    <dbReference type="NCBI Taxonomy" id="1053134"/>
    <lineage>
        <taxon>Eukaryota</taxon>
        <taxon>Fungi</taxon>
        <taxon>Dikarya</taxon>
        <taxon>Ascomycota</taxon>
        <taxon>Pezizomycotina</taxon>
        <taxon>Sordariomycetes</taxon>
        <taxon>Hypocreomycetidae</taxon>
        <taxon>Hypocreales</taxon>
        <taxon>Nectriaceae</taxon>
        <taxon>Fusarium</taxon>
        <taxon>Fusarium staphyleae species complex</taxon>
    </lineage>
</organism>
<keyword evidence="2" id="KW-0328">Glycosyltransferase</keyword>
<dbReference type="EMBL" id="JABEYC010000749">
    <property type="protein sequence ID" value="KAF4974459.1"/>
    <property type="molecule type" value="Genomic_DNA"/>
</dbReference>
<evidence type="ECO:0000313" key="14">
    <source>
        <dbReference type="EMBL" id="KAF4974459.1"/>
    </source>
</evidence>
<dbReference type="AlphaFoldDB" id="A0A8H4UDE8"/>
<comment type="catalytic activity">
    <reaction evidence="10">
        <text>L-threonyl-[protein] + UDP-N-acetyl-alpha-D-glucosamine = 3-O-(N-acetyl-beta-D-glucosaminyl)-L-threonyl-[protein] + UDP + H(+)</text>
        <dbReference type="Rhea" id="RHEA:48908"/>
        <dbReference type="Rhea" id="RHEA-COMP:11060"/>
        <dbReference type="Rhea" id="RHEA-COMP:12252"/>
        <dbReference type="ChEBI" id="CHEBI:15378"/>
        <dbReference type="ChEBI" id="CHEBI:30013"/>
        <dbReference type="ChEBI" id="CHEBI:57705"/>
        <dbReference type="ChEBI" id="CHEBI:58223"/>
        <dbReference type="ChEBI" id="CHEBI:90840"/>
        <dbReference type="EC" id="2.4.1.255"/>
    </reaction>
</comment>
<keyword evidence="3" id="KW-0808">Transferase</keyword>
<evidence type="ECO:0000256" key="8">
    <source>
        <dbReference type="ARBA" id="ARBA00042574"/>
    </source>
</evidence>
<proteinExistence type="predicted"/>
<keyword evidence="4" id="KW-0732">Signal</keyword>
<dbReference type="EC" id="2.4.1.255" evidence="1"/>
<protein>
    <recommendedName>
        <fullName evidence="7">EGF domain-specific O-linked N-acetylglucosamine transferase</fullName>
        <ecNumber evidence="1">2.4.1.255</ecNumber>
    </recommendedName>
    <alternativeName>
        <fullName evidence="8">Extracellular O-linked N-acetylglucosamine transferase</fullName>
    </alternativeName>
</protein>
<dbReference type="InterPro" id="IPR049625">
    <property type="entry name" value="Glyco_transf_61_cat"/>
</dbReference>
<keyword evidence="12" id="KW-0472">Membrane</keyword>
<dbReference type="GO" id="GO:0005788">
    <property type="term" value="C:endoplasmic reticulum lumen"/>
    <property type="evidence" value="ECO:0007669"/>
    <property type="project" value="TreeGrafter"/>
</dbReference>
<evidence type="ECO:0000256" key="3">
    <source>
        <dbReference type="ARBA" id="ARBA00022679"/>
    </source>
</evidence>
<evidence type="ECO:0000256" key="9">
    <source>
        <dbReference type="ARBA" id="ARBA00048317"/>
    </source>
</evidence>
<evidence type="ECO:0000256" key="12">
    <source>
        <dbReference type="SAM" id="Phobius"/>
    </source>
</evidence>
<name>A0A8H4UDE8_9HYPO</name>
<evidence type="ECO:0000256" key="6">
    <source>
        <dbReference type="ARBA" id="ARBA00023180"/>
    </source>
</evidence>
<reference evidence="14" key="1">
    <citation type="journal article" date="2020" name="BMC Genomics">
        <title>Correction to: Identification and distribution of gene clusters required for synthesis of sphingolipid metabolism inhibitors in diverse species of the filamentous fungus Fusarium.</title>
        <authorList>
            <person name="Kim H.S."/>
            <person name="Lohmar J.M."/>
            <person name="Busman M."/>
            <person name="Brown D.W."/>
            <person name="Naumann T.A."/>
            <person name="Divon H.H."/>
            <person name="Lysoe E."/>
            <person name="Uhlig S."/>
            <person name="Proctor R.H."/>
        </authorList>
    </citation>
    <scope>NUCLEOTIDE SEQUENCE</scope>
    <source>
        <strain evidence="14">NRRL 22465</strain>
    </source>
</reference>
<evidence type="ECO:0000259" key="13">
    <source>
        <dbReference type="Pfam" id="PF04577"/>
    </source>
</evidence>
<evidence type="ECO:0000256" key="7">
    <source>
        <dbReference type="ARBA" id="ARBA00040944"/>
    </source>
</evidence>
<evidence type="ECO:0000256" key="2">
    <source>
        <dbReference type="ARBA" id="ARBA00022676"/>
    </source>
</evidence>
<gene>
    <name evidence="14" type="ORF">FZEAL_8630</name>
</gene>
<dbReference type="PANTHER" id="PTHR20961:SF148">
    <property type="entry name" value="EGF DOMAIN-SPECIFIC O-LINKED N-ACETYLGLUCOSAMINE TRANSFERASE"/>
    <property type="match status" value="1"/>
</dbReference>
<dbReference type="OrthoDB" id="529273at2759"/>